<evidence type="ECO:0000256" key="1">
    <source>
        <dbReference type="ARBA" id="ARBA00022722"/>
    </source>
</evidence>
<dbReference type="InterPro" id="IPR013520">
    <property type="entry name" value="Ribonucl_H"/>
</dbReference>
<dbReference type="RefSeq" id="WP_138129276.1">
    <property type="nucleotide sequence ID" value="NZ_SWLG01000026.1"/>
</dbReference>
<dbReference type="PANTHER" id="PTHR30231">
    <property type="entry name" value="DNA POLYMERASE III SUBUNIT EPSILON"/>
    <property type="match status" value="1"/>
</dbReference>
<sequence>METLGFRFLKYFLFDWFRVRKEASEAKQHPAFNRICRLLDKEDNFQASGDAFTVFDLETTGFFPTLGDEIISIGAIKINRTNEEVSESFYRIIRPVRKVPKTVLEITGLSISEIKNGAPFLEVFEDFLEYCNGSTLVAHPAGFDISFLQTMAKRMGLPGFNPPYMDCEELVKQLFPGINPQLDYLIRKFHLTELERHHALNDAHMTGQLFVKLLEILEKGQLDEVKVIEDLTQQNEEIID</sequence>
<evidence type="ECO:0000313" key="6">
    <source>
        <dbReference type="Proteomes" id="UP000308230"/>
    </source>
</evidence>
<dbReference type="EMBL" id="SWLG01000026">
    <property type="protein sequence ID" value="TLS35208.1"/>
    <property type="molecule type" value="Genomic_DNA"/>
</dbReference>
<evidence type="ECO:0000256" key="3">
    <source>
        <dbReference type="ARBA" id="ARBA00022839"/>
    </source>
</evidence>
<keyword evidence="6" id="KW-1185">Reference proteome</keyword>
<dbReference type="GO" id="GO:0003887">
    <property type="term" value="F:DNA-directed DNA polymerase activity"/>
    <property type="evidence" value="ECO:0007669"/>
    <property type="project" value="InterPro"/>
</dbReference>
<name>A0A5R9F192_9BACL</name>
<dbReference type="InterPro" id="IPR036397">
    <property type="entry name" value="RNaseH_sf"/>
</dbReference>
<keyword evidence="2" id="KW-0378">Hydrolase</keyword>
<dbReference type="OrthoDB" id="9804290at2"/>
<dbReference type="SUPFAM" id="SSF53098">
    <property type="entry name" value="Ribonuclease H-like"/>
    <property type="match status" value="1"/>
</dbReference>
<dbReference type="AlphaFoldDB" id="A0A5R9F192"/>
<dbReference type="Gene3D" id="3.30.420.10">
    <property type="entry name" value="Ribonuclease H-like superfamily/Ribonuclease H"/>
    <property type="match status" value="1"/>
</dbReference>
<dbReference type="FunFam" id="3.30.420.10:FF:000045">
    <property type="entry name" value="3'-5' exonuclease DinG"/>
    <property type="match status" value="1"/>
</dbReference>
<feature type="domain" description="Exonuclease" evidence="4">
    <location>
        <begin position="51"/>
        <end position="219"/>
    </location>
</feature>
<dbReference type="PANTHER" id="PTHR30231:SF41">
    <property type="entry name" value="DNA POLYMERASE III SUBUNIT EPSILON"/>
    <property type="match status" value="1"/>
</dbReference>
<reference evidence="5 6" key="1">
    <citation type="submission" date="2019-04" db="EMBL/GenBank/DDBJ databases">
        <title>Bacillus caeni sp. nov., a bacterium isolated from mangrove sediment.</title>
        <authorList>
            <person name="Huang H."/>
            <person name="Mo K."/>
            <person name="Hu Y."/>
        </authorList>
    </citation>
    <scope>NUCLEOTIDE SEQUENCE [LARGE SCALE GENOMIC DNA]</scope>
    <source>
        <strain evidence="5 6">HB172195</strain>
    </source>
</reference>
<dbReference type="SMART" id="SM00479">
    <property type="entry name" value="EXOIII"/>
    <property type="match status" value="1"/>
</dbReference>
<dbReference type="InterPro" id="IPR012337">
    <property type="entry name" value="RNaseH-like_sf"/>
</dbReference>
<keyword evidence="1" id="KW-0540">Nuclease</keyword>
<dbReference type="NCBIfam" id="TIGR00573">
    <property type="entry name" value="dnaq"/>
    <property type="match status" value="1"/>
</dbReference>
<comment type="caution">
    <text evidence="5">The sequence shown here is derived from an EMBL/GenBank/DDBJ whole genome shotgun (WGS) entry which is preliminary data.</text>
</comment>
<evidence type="ECO:0000313" key="5">
    <source>
        <dbReference type="EMBL" id="TLS35208.1"/>
    </source>
</evidence>
<dbReference type="GO" id="GO:0008408">
    <property type="term" value="F:3'-5' exonuclease activity"/>
    <property type="evidence" value="ECO:0007669"/>
    <property type="project" value="TreeGrafter"/>
</dbReference>
<dbReference type="CDD" id="cd06127">
    <property type="entry name" value="DEDDh"/>
    <property type="match status" value="1"/>
</dbReference>
<dbReference type="GO" id="GO:0003677">
    <property type="term" value="F:DNA binding"/>
    <property type="evidence" value="ECO:0007669"/>
    <property type="project" value="InterPro"/>
</dbReference>
<dbReference type="GO" id="GO:0045004">
    <property type="term" value="P:DNA replication proofreading"/>
    <property type="evidence" value="ECO:0007669"/>
    <property type="project" value="TreeGrafter"/>
</dbReference>
<gene>
    <name evidence="5" type="ORF">FCL54_21655</name>
</gene>
<dbReference type="Proteomes" id="UP000308230">
    <property type="component" value="Unassembled WGS sequence"/>
</dbReference>
<accession>A0A5R9F192</accession>
<evidence type="ECO:0000256" key="2">
    <source>
        <dbReference type="ARBA" id="ARBA00022801"/>
    </source>
</evidence>
<organism evidence="5 6">
    <name type="scientific">Exobacillus caeni</name>
    <dbReference type="NCBI Taxonomy" id="2574798"/>
    <lineage>
        <taxon>Bacteria</taxon>
        <taxon>Bacillati</taxon>
        <taxon>Bacillota</taxon>
        <taxon>Bacilli</taxon>
        <taxon>Bacillales</taxon>
        <taxon>Guptibacillaceae</taxon>
        <taxon>Exobacillus</taxon>
    </lineage>
</organism>
<dbReference type="Pfam" id="PF00929">
    <property type="entry name" value="RNase_T"/>
    <property type="match status" value="1"/>
</dbReference>
<protein>
    <submittedName>
        <fullName evidence="5">3'-5' exonuclease</fullName>
    </submittedName>
</protein>
<dbReference type="GO" id="GO:0005829">
    <property type="term" value="C:cytosol"/>
    <property type="evidence" value="ECO:0007669"/>
    <property type="project" value="TreeGrafter"/>
</dbReference>
<proteinExistence type="predicted"/>
<evidence type="ECO:0000259" key="4">
    <source>
        <dbReference type="SMART" id="SM00479"/>
    </source>
</evidence>
<dbReference type="InterPro" id="IPR006054">
    <property type="entry name" value="DnaQ"/>
</dbReference>
<keyword evidence="3 5" id="KW-0269">Exonuclease</keyword>